<evidence type="ECO:0000256" key="2">
    <source>
        <dbReference type="ARBA" id="ARBA00012483"/>
    </source>
</evidence>
<evidence type="ECO:0000256" key="8">
    <source>
        <dbReference type="PROSITE-ProRule" id="PRU00175"/>
    </source>
</evidence>
<dbReference type="PROSITE" id="PS50089">
    <property type="entry name" value="ZF_RING_2"/>
    <property type="match status" value="1"/>
</dbReference>
<name>A0AAV7GTJ1_DENCH</name>
<gene>
    <name evidence="10" type="ORF">IEQ34_013885</name>
</gene>
<dbReference type="InterPro" id="IPR001841">
    <property type="entry name" value="Znf_RING"/>
</dbReference>
<dbReference type="InterPro" id="IPR013083">
    <property type="entry name" value="Znf_RING/FYVE/PHD"/>
</dbReference>
<dbReference type="GO" id="GO:0061630">
    <property type="term" value="F:ubiquitin protein ligase activity"/>
    <property type="evidence" value="ECO:0007669"/>
    <property type="project" value="UniProtKB-EC"/>
</dbReference>
<keyword evidence="5 8" id="KW-0863">Zinc-finger</keyword>
<dbReference type="GO" id="GO:0008270">
    <property type="term" value="F:zinc ion binding"/>
    <property type="evidence" value="ECO:0007669"/>
    <property type="project" value="UniProtKB-KW"/>
</dbReference>
<evidence type="ECO:0000256" key="3">
    <source>
        <dbReference type="ARBA" id="ARBA00022679"/>
    </source>
</evidence>
<evidence type="ECO:0000256" key="6">
    <source>
        <dbReference type="ARBA" id="ARBA00022786"/>
    </source>
</evidence>
<evidence type="ECO:0000256" key="7">
    <source>
        <dbReference type="ARBA" id="ARBA00022833"/>
    </source>
</evidence>
<protein>
    <recommendedName>
        <fullName evidence="2">RING-type E3 ubiquitin transferase</fullName>
        <ecNumber evidence="2">2.3.2.27</ecNumber>
    </recommendedName>
</protein>
<dbReference type="EC" id="2.3.2.27" evidence="2"/>
<evidence type="ECO:0000313" key="10">
    <source>
        <dbReference type="EMBL" id="KAH0458570.1"/>
    </source>
</evidence>
<organism evidence="10 11">
    <name type="scientific">Dendrobium chrysotoxum</name>
    <name type="common">Orchid</name>
    <dbReference type="NCBI Taxonomy" id="161865"/>
    <lineage>
        <taxon>Eukaryota</taxon>
        <taxon>Viridiplantae</taxon>
        <taxon>Streptophyta</taxon>
        <taxon>Embryophyta</taxon>
        <taxon>Tracheophyta</taxon>
        <taxon>Spermatophyta</taxon>
        <taxon>Magnoliopsida</taxon>
        <taxon>Liliopsida</taxon>
        <taxon>Asparagales</taxon>
        <taxon>Orchidaceae</taxon>
        <taxon>Epidendroideae</taxon>
        <taxon>Malaxideae</taxon>
        <taxon>Dendrobiinae</taxon>
        <taxon>Dendrobium</taxon>
    </lineage>
</organism>
<keyword evidence="3" id="KW-0808">Transferase</keyword>
<dbReference type="CDD" id="cd16469">
    <property type="entry name" value="RING-H2_RNF24-like"/>
    <property type="match status" value="1"/>
</dbReference>
<evidence type="ECO:0000256" key="4">
    <source>
        <dbReference type="ARBA" id="ARBA00022723"/>
    </source>
</evidence>
<dbReference type="Proteomes" id="UP000775213">
    <property type="component" value="Unassembled WGS sequence"/>
</dbReference>
<comment type="caution">
    <text evidence="10">The sequence shown here is derived from an EMBL/GenBank/DDBJ whole genome shotgun (WGS) entry which is preliminary data.</text>
</comment>
<dbReference type="PANTHER" id="PTHR22937">
    <property type="entry name" value="E3 UBIQUITIN-PROTEIN LIGASE RNF165"/>
    <property type="match status" value="1"/>
</dbReference>
<sequence>MKGVEGSAIILMQGVSAIRLHCSTAMPADAQRSSRITSRSITKKLQEITNAILAAVPESLALGIRCNEKRSGDGKAARYEQLTISSFTVVSYLSIDVIESDCVVFKGIVSRARRNSLVKEQRHLIDSSEILEMNRDNVWSHRVPDPCLNLGNCIFILAEENKAVGSASSSMAYHTLSSNTNFSSSSNSDLVNYRAANTGVSCDPHIHHSSVSRSCIIPHINTYGGSYDNQLEIRGSNNASNSEADYERAYFKRKSFSHPMALDGRNSDEYYSARSSNGLSISSDQCMPNPILGPHSLPHNSICMPPGYTSNGPSTIDEGSGSHRNVRSRHGHALHMENNLIGPHASSSLSHHFHQTTSTSGDAAMPLDYGRRFLSSGFFHHEMNQPIASSGAEAVMEIAEGFSSNIVLSRHRATLVPTLPVIPMQDGINYGHRLNPYSSSSSYTTVGLPGTVGDVRQFGNEVFPHLRHHRQSSILGQSSERYGRTRNSYESLSYRMNALANEERAHGSWNAENAMMIDRSMFNDHHTMFDQHRNMRMDIDNMSYEELVDLGERIGNVSTGLSGGDIAKCLISTIYSSGGNQDEEYKEGQSIGRLNCRHDFHSRCIKKWLLIKNACPICKSAALGDKVKGKQNSILRSNKKAVPNKFLVYNPWAL</sequence>
<evidence type="ECO:0000256" key="1">
    <source>
        <dbReference type="ARBA" id="ARBA00000900"/>
    </source>
</evidence>
<proteinExistence type="predicted"/>
<evidence type="ECO:0000313" key="11">
    <source>
        <dbReference type="Proteomes" id="UP000775213"/>
    </source>
</evidence>
<keyword evidence="4" id="KW-0479">Metal-binding</keyword>
<dbReference type="SMART" id="SM00184">
    <property type="entry name" value="RING"/>
    <property type="match status" value="1"/>
</dbReference>
<dbReference type="InterPro" id="IPR045191">
    <property type="entry name" value="MBR1/2-like"/>
</dbReference>
<dbReference type="Pfam" id="PF13639">
    <property type="entry name" value="zf-RING_2"/>
    <property type="match status" value="1"/>
</dbReference>
<dbReference type="SUPFAM" id="SSF57850">
    <property type="entry name" value="RING/U-box"/>
    <property type="match status" value="1"/>
</dbReference>
<comment type="catalytic activity">
    <reaction evidence="1">
        <text>S-ubiquitinyl-[E2 ubiquitin-conjugating enzyme]-L-cysteine + [acceptor protein]-L-lysine = [E2 ubiquitin-conjugating enzyme]-L-cysteine + N(6)-ubiquitinyl-[acceptor protein]-L-lysine.</text>
        <dbReference type="EC" id="2.3.2.27"/>
    </reaction>
</comment>
<keyword evidence="6" id="KW-0833">Ubl conjugation pathway</keyword>
<dbReference type="PANTHER" id="PTHR22937:SF65">
    <property type="entry name" value="E3 UBIQUITIN-PROTEIN LIGASE ARK2C"/>
    <property type="match status" value="1"/>
</dbReference>
<evidence type="ECO:0000259" key="9">
    <source>
        <dbReference type="PROSITE" id="PS50089"/>
    </source>
</evidence>
<feature type="domain" description="RING-type" evidence="9">
    <location>
        <begin position="594"/>
        <end position="619"/>
    </location>
</feature>
<reference evidence="10 11" key="1">
    <citation type="journal article" date="2021" name="Hortic Res">
        <title>Chromosome-scale assembly of the Dendrobium chrysotoxum genome enhances the understanding of orchid evolution.</title>
        <authorList>
            <person name="Zhang Y."/>
            <person name="Zhang G.Q."/>
            <person name="Zhang D."/>
            <person name="Liu X.D."/>
            <person name="Xu X.Y."/>
            <person name="Sun W.H."/>
            <person name="Yu X."/>
            <person name="Zhu X."/>
            <person name="Wang Z.W."/>
            <person name="Zhao X."/>
            <person name="Zhong W.Y."/>
            <person name="Chen H."/>
            <person name="Yin W.L."/>
            <person name="Huang T."/>
            <person name="Niu S.C."/>
            <person name="Liu Z.J."/>
        </authorList>
    </citation>
    <scope>NUCLEOTIDE SEQUENCE [LARGE SCALE GENOMIC DNA]</scope>
    <source>
        <strain evidence="10">Lindl</strain>
    </source>
</reference>
<dbReference type="AlphaFoldDB" id="A0AAV7GTJ1"/>
<keyword evidence="11" id="KW-1185">Reference proteome</keyword>
<evidence type="ECO:0000256" key="5">
    <source>
        <dbReference type="ARBA" id="ARBA00022771"/>
    </source>
</evidence>
<dbReference type="EMBL" id="JAGFBR010000012">
    <property type="protein sequence ID" value="KAH0458570.1"/>
    <property type="molecule type" value="Genomic_DNA"/>
</dbReference>
<accession>A0AAV7GTJ1</accession>
<dbReference type="Gene3D" id="3.30.40.10">
    <property type="entry name" value="Zinc/RING finger domain, C3HC4 (zinc finger)"/>
    <property type="match status" value="1"/>
</dbReference>
<keyword evidence="7" id="KW-0862">Zinc</keyword>